<gene>
    <name evidence="1" type="ORF">BOV88_10240</name>
</gene>
<organism evidence="1 2">
    <name type="scientific">Solemya velum gill symbiont</name>
    <dbReference type="NCBI Taxonomy" id="2340"/>
    <lineage>
        <taxon>Bacteria</taxon>
        <taxon>Pseudomonadati</taxon>
        <taxon>Pseudomonadota</taxon>
        <taxon>Gammaproteobacteria</taxon>
        <taxon>sulfur-oxidizing symbionts</taxon>
    </lineage>
</organism>
<sequence length="180" mass="19967">MGVSLRAYAKHRGVSDTAVRKAIKSGRIQAESDGTIDIDKVDKQWDRNTDRAQQRKSSGATKAVPKAALDAVADTLSESGNTGGGTTYMQARTANEVLKAQTNRIKLQQLKKELVDRAKAIAHVFRMARSERDAWLSWPARVSAQMAAELEVDPHKMHVMLESYVRQHLSELSDIQPKVD</sequence>
<dbReference type="EMBL" id="MPNX01000016">
    <property type="protein sequence ID" value="OOY34389.1"/>
    <property type="molecule type" value="Genomic_DNA"/>
</dbReference>
<dbReference type="Proteomes" id="UP000190962">
    <property type="component" value="Unassembled WGS sequence"/>
</dbReference>
<name>A0A1T2IV86_SOVGS</name>
<dbReference type="AlphaFoldDB" id="A0A1T2IV86"/>
<comment type="caution">
    <text evidence="1">The sequence shown here is derived from an EMBL/GenBank/DDBJ whole genome shotgun (WGS) entry which is preliminary data.</text>
</comment>
<accession>A0A1T2IV86</accession>
<reference evidence="1 2" key="1">
    <citation type="submission" date="2016-11" db="EMBL/GenBank/DDBJ databases">
        <title>Mixed transmission modes and dynamic genome evolution in an obligate animal-bacterial symbiosis.</title>
        <authorList>
            <person name="Russell S.L."/>
            <person name="Corbett-Detig R.B."/>
            <person name="Cavanaugh C.M."/>
        </authorList>
    </citation>
    <scope>NUCLEOTIDE SEQUENCE [LARGE SCALE GENOMIC DNA]</scope>
    <source>
        <strain evidence="1">MA-KB16</strain>
    </source>
</reference>
<dbReference type="RefSeq" id="WP_078453312.1">
    <property type="nucleotide sequence ID" value="NZ_MPNX01000016.1"/>
</dbReference>
<evidence type="ECO:0000313" key="2">
    <source>
        <dbReference type="Proteomes" id="UP000190962"/>
    </source>
</evidence>
<proteinExistence type="predicted"/>
<evidence type="ECO:0000313" key="1">
    <source>
        <dbReference type="EMBL" id="OOY34389.1"/>
    </source>
</evidence>
<protein>
    <submittedName>
        <fullName evidence="1">Elements of external origin</fullName>
    </submittedName>
</protein>